<dbReference type="SUPFAM" id="SSF56672">
    <property type="entry name" value="DNA/RNA polymerases"/>
    <property type="match status" value="1"/>
</dbReference>
<evidence type="ECO:0000256" key="1">
    <source>
        <dbReference type="SAM" id="MobiDB-lite"/>
    </source>
</evidence>
<reference evidence="3 4" key="1">
    <citation type="journal article" date="2018" name="PLoS Genet.">
        <title>Population sequencing reveals clonal diversity and ancestral inbreeding in the grapevine cultivar Chardonnay.</title>
        <authorList>
            <person name="Roach M.J."/>
            <person name="Johnson D.L."/>
            <person name="Bohlmann J."/>
            <person name="van Vuuren H.J."/>
            <person name="Jones S.J."/>
            <person name="Pretorius I.S."/>
            <person name="Schmidt S.A."/>
            <person name="Borneman A.R."/>
        </authorList>
    </citation>
    <scope>NUCLEOTIDE SEQUENCE [LARGE SCALE GENOMIC DNA]</scope>
    <source>
        <strain evidence="4">cv. Chardonnay</strain>
        <tissue evidence="3">Leaf</tissue>
    </source>
</reference>
<dbReference type="Proteomes" id="UP000288805">
    <property type="component" value="Unassembled WGS sequence"/>
</dbReference>
<protein>
    <submittedName>
        <fullName evidence="3">Retrovirus-related Pol polyprotein from transposon TNT 1-94</fullName>
    </submittedName>
</protein>
<feature type="domain" description="Reverse transcriptase Ty1/copia-type" evidence="2">
    <location>
        <begin position="203"/>
        <end position="374"/>
    </location>
</feature>
<dbReference type="InterPro" id="IPR013103">
    <property type="entry name" value="RVT_2"/>
</dbReference>
<gene>
    <name evidence="3" type="primary">POLX_1756</name>
    <name evidence="3" type="ORF">CK203_023526</name>
</gene>
<feature type="compositionally biased region" description="Basic and acidic residues" evidence="1">
    <location>
        <begin position="380"/>
        <end position="395"/>
    </location>
</feature>
<dbReference type="PANTHER" id="PTHR11439">
    <property type="entry name" value="GAG-POL-RELATED RETROTRANSPOSON"/>
    <property type="match status" value="1"/>
</dbReference>
<accession>A0A438J6S7</accession>
<sequence>MVETETGLKVKCLRSDNGGEYIDGGFSEYCAAQGIRMEKTILGHHSRMVMYKDRSSVVSDVTEIDQKKSEFVNLDELTESTVQKGGEEDKENVNSQVDLSTPVVEVRRSSRNIRPPQRYSPVLNYLLLTDGGELECYDETLQDENSSKWELTMKDEMDSLLGNQTWELTELPVGKKALHNKWVYRIKNEHDGSKRYKARLVVKENLHLEQLDVKTAFLHGDLEEDLYMIQPEGFIVQGQENLVCKLRKSLYGLKQAPRQWYKKFDNFMHRIGFKRCEADYCCYVKSFDNSYIILLLYVDDMLIVGSDIEKINNLKKQLSKQFAMKDLGAAKQILGMRIIRDKANGTLKLSQSEYVKKVLSRFNMNEAKPVSTPLGSHFKLSKEQSPKTEEERDHMSKVPYASAIGSLMYAMACTRPDIAHVVGVVSRFMSASLKLQGYVDADFAGDIDSRKSTTGFVFTLGGTTISWASNLQKIVTLSIIEAEYVTATEAGKEMIWLHGFLDELGKKQEMGILHSDSQSAIFLAKNSAFHSKSKNIQTKYHFIRYLAEDKLVILEKICGSKNPADMLTKGVTMRS</sequence>
<evidence type="ECO:0000313" key="4">
    <source>
        <dbReference type="Proteomes" id="UP000288805"/>
    </source>
</evidence>
<dbReference type="InterPro" id="IPR043502">
    <property type="entry name" value="DNA/RNA_pol_sf"/>
</dbReference>
<dbReference type="Pfam" id="PF07727">
    <property type="entry name" value="RVT_2"/>
    <property type="match status" value="1"/>
</dbReference>
<dbReference type="EMBL" id="QGNW01000060">
    <property type="protein sequence ID" value="RVX04616.1"/>
    <property type="molecule type" value="Genomic_DNA"/>
</dbReference>
<dbReference type="PANTHER" id="PTHR11439:SF467">
    <property type="entry name" value="INTEGRASE CATALYTIC DOMAIN-CONTAINING PROTEIN"/>
    <property type="match status" value="1"/>
</dbReference>
<evidence type="ECO:0000313" key="3">
    <source>
        <dbReference type="EMBL" id="RVX04616.1"/>
    </source>
</evidence>
<evidence type="ECO:0000259" key="2">
    <source>
        <dbReference type="Pfam" id="PF07727"/>
    </source>
</evidence>
<organism evidence="3 4">
    <name type="scientific">Vitis vinifera</name>
    <name type="common">Grape</name>
    <dbReference type="NCBI Taxonomy" id="29760"/>
    <lineage>
        <taxon>Eukaryota</taxon>
        <taxon>Viridiplantae</taxon>
        <taxon>Streptophyta</taxon>
        <taxon>Embryophyta</taxon>
        <taxon>Tracheophyta</taxon>
        <taxon>Spermatophyta</taxon>
        <taxon>Magnoliopsida</taxon>
        <taxon>eudicotyledons</taxon>
        <taxon>Gunneridae</taxon>
        <taxon>Pentapetalae</taxon>
        <taxon>rosids</taxon>
        <taxon>Vitales</taxon>
        <taxon>Vitaceae</taxon>
        <taxon>Viteae</taxon>
        <taxon>Vitis</taxon>
    </lineage>
</organism>
<name>A0A438J6S7_VITVI</name>
<proteinExistence type="predicted"/>
<dbReference type="AlphaFoldDB" id="A0A438J6S7"/>
<feature type="region of interest" description="Disordered" evidence="1">
    <location>
        <begin position="373"/>
        <end position="395"/>
    </location>
</feature>
<dbReference type="CDD" id="cd09272">
    <property type="entry name" value="RNase_HI_RT_Ty1"/>
    <property type="match status" value="1"/>
</dbReference>
<comment type="caution">
    <text evidence="3">The sequence shown here is derived from an EMBL/GenBank/DDBJ whole genome shotgun (WGS) entry which is preliminary data.</text>
</comment>